<dbReference type="RefSeq" id="WP_052113352.1">
    <property type="nucleotide sequence ID" value="NZ_BJYK01000005.1"/>
</dbReference>
<sequence length="333" mass="33851">MTGYVGEVRMFGGSYVPQGWVACEGDVLPVASYLDLFSVIGFTYGGNGTSLFGVPDLRGRTPLGVGDGPGLTPRSSGEIGGQERVSLTSAQMPYHRHDLRASGAEATTTDPAGNTWGVSPDGAPYAPAAGSASFAPAAVRTAGTGAAHENRSPVLGVAFGICHYADPGTDDGDTTIGEIRLWAGPTPPDNWRLCDGATLDIADNVALFSILGTTYGGDGIRDFRLPDLRGRVPVHVGGSRVAGQTGGVEQVALTTAQMPAHTHDITATSAAASSSSPVGATWAVADRPTYSSAAQVAAAPTGITGGGQAHPNMPPYLALSFIIAVAGVFPSRN</sequence>
<dbReference type="Proteomes" id="UP000321484">
    <property type="component" value="Unassembled WGS sequence"/>
</dbReference>
<feature type="domain" description="Phage tail collar" evidence="1">
    <location>
        <begin position="6"/>
        <end position="62"/>
    </location>
</feature>
<reference evidence="2 3" key="1">
    <citation type="submission" date="2019-07" db="EMBL/GenBank/DDBJ databases">
        <title>Whole genome shotgun sequence of Actinotalea fermentans NBRC 105374.</title>
        <authorList>
            <person name="Hosoyama A."/>
            <person name="Uohara A."/>
            <person name="Ohji S."/>
            <person name="Ichikawa N."/>
        </authorList>
    </citation>
    <scope>NUCLEOTIDE SEQUENCE [LARGE SCALE GENOMIC DNA]</scope>
    <source>
        <strain evidence="2 3">NBRC 105374</strain>
    </source>
</reference>
<dbReference type="AlphaFoldDB" id="A0A511YYD1"/>
<dbReference type="OrthoDB" id="9810174at2"/>
<evidence type="ECO:0000313" key="3">
    <source>
        <dbReference type="Proteomes" id="UP000321484"/>
    </source>
</evidence>
<proteinExistence type="predicted"/>
<feature type="domain" description="Phage tail collar" evidence="1">
    <location>
        <begin position="177"/>
        <end position="233"/>
    </location>
</feature>
<dbReference type="InterPro" id="IPR011083">
    <property type="entry name" value="Phage_tail_collar_dom"/>
</dbReference>
<dbReference type="SUPFAM" id="SSF88874">
    <property type="entry name" value="Receptor-binding domain of short tail fibre protein gp12"/>
    <property type="match status" value="2"/>
</dbReference>
<dbReference type="EMBL" id="BJYK01000005">
    <property type="protein sequence ID" value="GEN80210.1"/>
    <property type="molecule type" value="Genomic_DNA"/>
</dbReference>
<dbReference type="InterPro" id="IPR037053">
    <property type="entry name" value="Phage_tail_collar_dom_sf"/>
</dbReference>
<keyword evidence="3" id="KW-1185">Reference proteome</keyword>
<protein>
    <recommendedName>
        <fullName evidence="1">Phage tail collar domain-containing protein</fullName>
    </recommendedName>
</protein>
<accession>A0A511YYD1</accession>
<organism evidence="2 3">
    <name type="scientific">Actinotalea fermentans</name>
    <dbReference type="NCBI Taxonomy" id="43671"/>
    <lineage>
        <taxon>Bacteria</taxon>
        <taxon>Bacillati</taxon>
        <taxon>Actinomycetota</taxon>
        <taxon>Actinomycetes</taxon>
        <taxon>Micrococcales</taxon>
        <taxon>Cellulomonadaceae</taxon>
        <taxon>Actinotalea</taxon>
    </lineage>
</organism>
<dbReference type="Pfam" id="PF07484">
    <property type="entry name" value="Collar"/>
    <property type="match status" value="2"/>
</dbReference>
<dbReference type="Gene3D" id="3.90.1340.10">
    <property type="entry name" value="Phage tail collar domain"/>
    <property type="match status" value="2"/>
</dbReference>
<evidence type="ECO:0000313" key="2">
    <source>
        <dbReference type="EMBL" id="GEN80210.1"/>
    </source>
</evidence>
<evidence type="ECO:0000259" key="1">
    <source>
        <dbReference type="Pfam" id="PF07484"/>
    </source>
</evidence>
<comment type="caution">
    <text evidence="2">The sequence shown here is derived from an EMBL/GenBank/DDBJ whole genome shotgun (WGS) entry which is preliminary data.</text>
</comment>
<name>A0A511YYD1_9CELL</name>
<gene>
    <name evidence="2" type="ORF">AFE02nite_19440</name>
</gene>
<dbReference type="CDD" id="cd22641">
    <property type="entry name" value="C24-like"/>
    <property type="match status" value="1"/>
</dbReference>